<dbReference type="GO" id="GO:0005694">
    <property type="term" value="C:chromosome"/>
    <property type="evidence" value="ECO:0007669"/>
    <property type="project" value="TreeGrafter"/>
</dbReference>
<dbReference type="GO" id="GO:0003677">
    <property type="term" value="F:DNA binding"/>
    <property type="evidence" value="ECO:0007669"/>
    <property type="project" value="UniProtKB-KW"/>
</dbReference>
<dbReference type="RefSeq" id="WP_069479299.1">
    <property type="nucleotide sequence ID" value="NZ_CP017111.1"/>
</dbReference>
<dbReference type="GO" id="GO:0045881">
    <property type="term" value="P:positive regulation of sporulation resulting in formation of a cellular spore"/>
    <property type="evidence" value="ECO:0007669"/>
    <property type="project" value="TreeGrafter"/>
</dbReference>
<evidence type="ECO:0000256" key="2">
    <source>
        <dbReference type="ARBA" id="ARBA00022829"/>
    </source>
</evidence>
<dbReference type="NCBIfam" id="TIGR00180">
    <property type="entry name" value="parB_part"/>
    <property type="match status" value="1"/>
</dbReference>
<evidence type="ECO:0000259" key="4">
    <source>
        <dbReference type="SMART" id="SM00470"/>
    </source>
</evidence>
<evidence type="ECO:0000256" key="3">
    <source>
        <dbReference type="ARBA" id="ARBA00023125"/>
    </source>
</evidence>
<dbReference type="PATRIC" id="fig|1193502.14.peg.680"/>
<dbReference type="InterPro" id="IPR003115">
    <property type="entry name" value="ParB_N"/>
</dbReference>
<reference evidence="6" key="1">
    <citation type="submission" date="2016-08" db="EMBL/GenBank/DDBJ databases">
        <title>Complete genome sequence of the organohalide-respiring Epsilonproteobacterium Sulfurospirillum halorespirans.</title>
        <authorList>
            <person name="Goris T."/>
            <person name="Zimmermann J."/>
            <person name="Schenz B."/>
            <person name="Lemos M."/>
            <person name="Hackermueller J."/>
            <person name="Diekert G."/>
        </authorList>
    </citation>
    <scope>NUCLEOTIDE SEQUENCE [LARGE SCALE GENOMIC DNA]</scope>
    <source>
        <strain>DSM 13726</strain>
        <strain evidence="6">PCE-M2</strain>
    </source>
</reference>
<dbReference type="AlphaFoldDB" id="A0A1D7THH7"/>
<dbReference type="PANTHER" id="PTHR33375">
    <property type="entry name" value="CHROMOSOME-PARTITIONING PROTEIN PARB-RELATED"/>
    <property type="match status" value="1"/>
</dbReference>
<dbReference type="FunFam" id="1.10.10.2830:FF:000001">
    <property type="entry name" value="Chromosome partitioning protein ParB"/>
    <property type="match status" value="1"/>
</dbReference>
<dbReference type="Gene3D" id="1.10.10.2830">
    <property type="match status" value="1"/>
</dbReference>
<organism evidence="5 6">
    <name type="scientific">Sulfurospirillum halorespirans DSM 13726</name>
    <dbReference type="NCBI Taxonomy" id="1193502"/>
    <lineage>
        <taxon>Bacteria</taxon>
        <taxon>Pseudomonadati</taxon>
        <taxon>Campylobacterota</taxon>
        <taxon>Epsilonproteobacteria</taxon>
        <taxon>Campylobacterales</taxon>
        <taxon>Sulfurospirillaceae</taxon>
        <taxon>Sulfurospirillum</taxon>
    </lineage>
</organism>
<dbReference type="SUPFAM" id="SSF110849">
    <property type="entry name" value="ParB/Sulfiredoxin"/>
    <property type="match status" value="1"/>
</dbReference>
<sequence length="285" mass="31966">MSAKKVLGRGLSAIIEDVEEAYKQDIEQAKDLVRDIAIERITPNPYQPRTHFNEVALKELSESIKRHGLLQPIIVVAKDDGYMLLAGERRLRASKLAGFTKIKAIVADIESKNLRELALIENIQREDLNPVELAVAYKELIEEYKITQDGLSEIIHKSRTQITNTIRLLSLSDQTKKYLAEGVLSQGHAKVLVGLEPKDEETIVNTILGQKLSVRETEALVKKLKSSDESTGKVEKTVLAIPEELQTLTSRLKELGFEAKPKANTITIHFKNGEAIYTFLEQLKS</sequence>
<dbReference type="CDD" id="cd16393">
    <property type="entry name" value="SPO0J_N"/>
    <property type="match status" value="1"/>
</dbReference>
<dbReference type="InterPro" id="IPR041468">
    <property type="entry name" value="HTH_ParB/Spo0J"/>
</dbReference>
<name>A0A1D7THH7_9BACT</name>
<evidence type="ECO:0000313" key="5">
    <source>
        <dbReference type="EMBL" id="AOO64459.1"/>
    </source>
</evidence>
<comment type="similarity">
    <text evidence="1">Belongs to the ParB family.</text>
</comment>
<dbReference type="InterPro" id="IPR004437">
    <property type="entry name" value="ParB/RepB/Spo0J"/>
</dbReference>
<keyword evidence="2" id="KW-0159">Chromosome partition</keyword>
<dbReference type="PANTHER" id="PTHR33375:SF1">
    <property type="entry name" value="CHROMOSOME-PARTITIONING PROTEIN PARB-RELATED"/>
    <property type="match status" value="1"/>
</dbReference>
<dbReference type="Pfam" id="PF02195">
    <property type="entry name" value="ParB_N"/>
    <property type="match status" value="1"/>
</dbReference>
<protein>
    <submittedName>
        <fullName evidence="5">Chromosome-partitioning protein ParB</fullName>
    </submittedName>
</protein>
<dbReference type="STRING" id="1193502.SHALO_0676"/>
<evidence type="ECO:0000256" key="1">
    <source>
        <dbReference type="ARBA" id="ARBA00006295"/>
    </source>
</evidence>
<dbReference type="SMART" id="SM00470">
    <property type="entry name" value="ParB"/>
    <property type="match status" value="1"/>
</dbReference>
<feature type="domain" description="ParB-like N-terminal" evidence="4">
    <location>
        <begin position="34"/>
        <end position="123"/>
    </location>
</feature>
<dbReference type="Proteomes" id="UP000094609">
    <property type="component" value="Chromosome"/>
</dbReference>
<proteinExistence type="inferred from homology"/>
<evidence type="ECO:0000313" key="6">
    <source>
        <dbReference type="Proteomes" id="UP000094609"/>
    </source>
</evidence>
<dbReference type="FunFam" id="3.90.1530.30:FF:000001">
    <property type="entry name" value="Chromosome partitioning protein ParB"/>
    <property type="match status" value="1"/>
</dbReference>
<dbReference type="InterPro" id="IPR050336">
    <property type="entry name" value="Chromosome_partition/occlusion"/>
</dbReference>
<dbReference type="EMBL" id="CP017111">
    <property type="protein sequence ID" value="AOO64459.1"/>
    <property type="molecule type" value="Genomic_DNA"/>
</dbReference>
<dbReference type="Pfam" id="PF17762">
    <property type="entry name" value="HTH_ParB"/>
    <property type="match status" value="1"/>
</dbReference>
<gene>
    <name evidence="5" type="ORF">SHALO_0676</name>
</gene>
<keyword evidence="6" id="KW-1185">Reference proteome</keyword>
<dbReference type="Gene3D" id="3.90.1530.30">
    <property type="match status" value="1"/>
</dbReference>
<dbReference type="InterPro" id="IPR036086">
    <property type="entry name" value="ParB/Sulfiredoxin_sf"/>
</dbReference>
<dbReference type="GO" id="GO:0007059">
    <property type="term" value="P:chromosome segregation"/>
    <property type="evidence" value="ECO:0007669"/>
    <property type="project" value="UniProtKB-KW"/>
</dbReference>
<dbReference type="KEGG" id="shal:SHALO_0676"/>
<accession>A0A1D7THH7</accession>
<keyword evidence="3" id="KW-0238">DNA-binding</keyword>